<proteinExistence type="predicted"/>
<dbReference type="AlphaFoldDB" id="A0A7W7WRU9"/>
<dbReference type="Proteomes" id="UP000578819">
    <property type="component" value="Unassembled WGS sequence"/>
</dbReference>
<keyword evidence="1" id="KW-1133">Transmembrane helix</keyword>
<protein>
    <submittedName>
        <fullName evidence="2">MFS family permease</fullName>
    </submittedName>
</protein>
<evidence type="ECO:0000313" key="2">
    <source>
        <dbReference type="EMBL" id="MBB4960962.1"/>
    </source>
</evidence>
<name>A0A7W7WRU9_9ACTN</name>
<reference evidence="2 3" key="1">
    <citation type="submission" date="2020-08" db="EMBL/GenBank/DDBJ databases">
        <title>Sequencing the genomes of 1000 actinobacteria strains.</title>
        <authorList>
            <person name="Klenk H.-P."/>
        </authorList>
    </citation>
    <scope>NUCLEOTIDE SEQUENCE [LARGE SCALE GENOMIC DNA]</scope>
    <source>
        <strain evidence="2 3">DSM 45886</strain>
    </source>
</reference>
<dbReference type="EMBL" id="JACHJW010000001">
    <property type="protein sequence ID" value="MBB4960962.1"/>
    <property type="molecule type" value="Genomic_DNA"/>
</dbReference>
<sequence>MDGLAHDLRLGIRPVWLLLGPALAASLGAFLLAVTVGPVWGAIQQTLDLSTLTMGWTFVTYLLSAVVAVPVGALVGRRWPTAVTLPAIVLLVFGSLLLAFAPGIGG</sequence>
<dbReference type="RefSeq" id="WP_184536650.1">
    <property type="nucleotide sequence ID" value="NZ_JACHJW010000001.1"/>
</dbReference>
<accession>A0A7W7WRU9</accession>
<keyword evidence="1" id="KW-0812">Transmembrane</keyword>
<organism evidence="2 3">
    <name type="scientific">Micromonospora polyrhachis</name>
    <dbReference type="NCBI Taxonomy" id="1282883"/>
    <lineage>
        <taxon>Bacteria</taxon>
        <taxon>Bacillati</taxon>
        <taxon>Actinomycetota</taxon>
        <taxon>Actinomycetes</taxon>
        <taxon>Micromonosporales</taxon>
        <taxon>Micromonosporaceae</taxon>
        <taxon>Micromonospora</taxon>
    </lineage>
</organism>
<feature type="transmembrane region" description="Helical" evidence="1">
    <location>
        <begin position="82"/>
        <end position="104"/>
    </location>
</feature>
<comment type="caution">
    <text evidence="2">The sequence shown here is derived from an EMBL/GenBank/DDBJ whole genome shotgun (WGS) entry which is preliminary data.</text>
</comment>
<evidence type="ECO:0000313" key="3">
    <source>
        <dbReference type="Proteomes" id="UP000578819"/>
    </source>
</evidence>
<feature type="transmembrane region" description="Helical" evidence="1">
    <location>
        <begin position="15"/>
        <end position="43"/>
    </location>
</feature>
<keyword evidence="3" id="KW-1185">Reference proteome</keyword>
<feature type="transmembrane region" description="Helical" evidence="1">
    <location>
        <begin position="55"/>
        <end position="75"/>
    </location>
</feature>
<dbReference type="InterPro" id="IPR036259">
    <property type="entry name" value="MFS_trans_sf"/>
</dbReference>
<keyword evidence="1" id="KW-0472">Membrane</keyword>
<gene>
    <name evidence="2" type="ORF">FHR38_004695</name>
</gene>
<evidence type="ECO:0000256" key="1">
    <source>
        <dbReference type="SAM" id="Phobius"/>
    </source>
</evidence>
<dbReference type="SUPFAM" id="SSF103473">
    <property type="entry name" value="MFS general substrate transporter"/>
    <property type="match status" value="1"/>
</dbReference>